<dbReference type="GO" id="GO:0006995">
    <property type="term" value="P:cellular response to nitrogen starvation"/>
    <property type="evidence" value="ECO:0007669"/>
    <property type="project" value="UniProtKB-ARBA"/>
</dbReference>
<feature type="region of interest" description="Disordered" evidence="8">
    <location>
        <begin position="90"/>
        <end position="112"/>
    </location>
</feature>
<proteinExistence type="inferred from homology"/>
<evidence type="ECO:0000256" key="5">
    <source>
        <dbReference type="ARBA" id="ARBA00022702"/>
    </source>
</evidence>
<evidence type="ECO:0000256" key="3">
    <source>
        <dbReference type="ARBA" id="ARBA00022523"/>
    </source>
</evidence>
<dbReference type="AlphaFoldDB" id="A0A5C7HRN3"/>
<accession>A0A5C7HRN3</accession>
<dbReference type="GO" id="GO:2000280">
    <property type="term" value="P:regulation of root development"/>
    <property type="evidence" value="ECO:0007669"/>
    <property type="project" value="TreeGrafter"/>
</dbReference>
<evidence type="ECO:0000256" key="7">
    <source>
        <dbReference type="ARBA" id="ARBA00023278"/>
    </source>
</evidence>
<keyword evidence="7" id="KW-0379">Hydroxylation</keyword>
<keyword evidence="6" id="KW-0732">Signal</keyword>
<keyword evidence="3" id="KW-0052">Apoplast</keyword>
<feature type="compositionally biased region" description="Basic residues" evidence="8">
    <location>
        <begin position="90"/>
        <end position="99"/>
    </location>
</feature>
<dbReference type="PANTHER" id="PTHR33348">
    <property type="entry name" value="PRECURSOR OF CEP5"/>
    <property type="match status" value="1"/>
</dbReference>
<dbReference type="PANTHER" id="PTHR33348:SF7">
    <property type="entry name" value="PRECURSOR OF CEP11-RELATED"/>
    <property type="match status" value="1"/>
</dbReference>
<dbReference type="EMBL" id="VAHF01000006">
    <property type="protein sequence ID" value="TXG59468.1"/>
    <property type="molecule type" value="Genomic_DNA"/>
</dbReference>
<evidence type="ECO:0000256" key="1">
    <source>
        <dbReference type="ARBA" id="ARBA00004271"/>
    </source>
</evidence>
<dbReference type="OrthoDB" id="1863260at2759"/>
<gene>
    <name evidence="9" type="ORF">EZV62_014041</name>
</gene>
<comment type="subcellular location">
    <subcellularLocation>
        <location evidence="1">Secreted</location>
        <location evidence="1">Extracellular space</location>
        <location evidence="1">Apoplast</location>
    </subcellularLocation>
</comment>
<reference evidence="10" key="1">
    <citation type="journal article" date="2019" name="Gigascience">
        <title>De novo genome assembly of the endangered Acer yangbiense, a plant species with extremely small populations endemic to Yunnan Province, China.</title>
        <authorList>
            <person name="Yang J."/>
            <person name="Wariss H.M."/>
            <person name="Tao L."/>
            <person name="Zhang R."/>
            <person name="Yun Q."/>
            <person name="Hollingsworth P."/>
            <person name="Dao Z."/>
            <person name="Luo G."/>
            <person name="Guo H."/>
            <person name="Ma Y."/>
            <person name="Sun W."/>
        </authorList>
    </citation>
    <scope>NUCLEOTIDE SEQUENCE [LARGE SCALE GENOMIC DNA]</scope>
    <source>
        <strain evidence="10">cv. Malutang</strain>
    </source>
</reference>
<dbReference type="GO" id="GO:1901371">
    <property type="term" value="P:regulation of leaf morphogenesis"/>
    <property type="evidence" value="ECO:0007669"/>
    <property type="project" value="TreeGrafter"/>
</dbReference>
<evidence type="ECO:0000256" key="4">
    <source>
        <dbReference type="ARBA" id="ARBA00022525"/>
    </source>
</evidence>
<evidence type="ECO:0000313" key="9">
    <source>
        <dbReference type="EMBL" id="TXG59468.1"/>
    </source>
</evidence>
<keyword evidence="4" id="KW-0964">Secreted</keyword>
<sequence length="150" mass="16749">MILSHELCSIEARKLKTRKNSKCAKCLFSPDGQRVAKDTKKAGDHESTIFLHKTVQDFVDAFRPTVPGHILYVEGRHLKSASRLCKKCSSSSKHHKHKYSLSVAKGGGVDDHNMSTELRQLERSRKAEYVDDFRPTAPGHSPGVGHSIKN</sequence>
<protein>
    <submittedName>
        <fullName evidence="9">Uncharacterized protein</fullName>
    </submittedName>
</protein>
<evidence type="ECO:0000256" key="6">
    <source>
        <dbReference type="ARBA" id="ARBA00022729"/>
    </source>
</evidence>
<keyword evidence="5" id="KW-0372">Hormone</keyword>
<organism evidence="9 10">
    <name type="scientific">Acer yangbiense</name>
    <dbReference type="NCBI Taxonomy" id="1000413"/>
    <lineage>
        <taxon>Eukaryota</taxon>
        <taxon>Viridiplantae</taxon>
        <taxon>Streptophyta</taxon>
        <taxon>Embryophyta</taxon>
        <taxon>Tracheophyta</taxon>
        <taxon>Spermatophyta</taxon>
        <taxon>Magnoliopsida</taxon>
        <taxon>eudicotyledons</taxon>
        <taxon>Gunneridae</taxon>
        <taxon>Pentapetalae</taxon>
        <taxon>rosids</taxon>
        <taxon>malvids</taxon>
        <taxon>Sapindales</taxon>
        <taxon>Sapindaceae</taxon>
        <taxon>Hippocastanoideae</taxon>
        <taxon>Acereae</taxon>
        <taxon>Acer</taxon>
    </lineage>
</organism>
<name>A0A5C7HRN3_9ROSI</name>
<evidence type="ECO:0000256" key="8">
    <source>
        <dbReference type="SAM" id="MobiDB-lite"/>
    </source>
</evidence>
<dbReference type="GO" id="GO:1902025">
    <property type="term" value="P:nitrate import"/>
    <property type="evidence" value="ECO:0007669"/>
    <property type="project" value="TreeGrafter"/>
</dbReference>
<evidence type="ECO:0000256" key="2">
    <source>
        <dbReference type="ARBA" id="ARBA00008963"/>
    </source>
</evidence>
<comment type="similarity">
    <text evidence="2">Belongs to the C-terminally encoded plant signaling peptide (CEP) family.</text>
</comment>
<dbReference type="GO" id="GO:0048046">
    <property type="term" value="C:apoplast"/>
    <property type="evidence" value="ECO:0007669"/>
    <property type="project" value="UniProtKB-SubCell"/>
</dbReference>
<dbReference type="GO" id="GO:0005179">
    <property type="term" value="F:hormone activity"/>
    <property type="evidence" value="ECO:0007669"/>
    <property type="project" value="UniProtKB-KW"/>
</dbReference>
<evidence type="ECO:0000313" key="10">
    <source>
        <dbReference type="Proteomes" id="UP000323000"/>
    </source>
</evidence>
<comment type="caution">
    <text evidence="9">The sequence shown here is derived from an EMBL/GenBank/DDBJ whole genome shotgun (WGS) entry which is preliminary data.</text>
</comment>
<dbReference type="Proteomes" id="UP000323000">
    <property type="component" value="Chromosome 6"/>
</dbReference>
<keyword evidence="10" id="KW-1185">Reference proteome</keyword>
<dbReference type="InterPro" id="IPR033250">
    <property type="entry name" value="CEP"/>
</dbReference>
<dbReference type="GO" id="GO:0048364">
    <property type="term" value="P:root development"/>
    <property type="evidence" value="ECO:0007669"/>
    <property type="project" value="InterPro"/>
</dbReference>